<dbReference type="Proteomes" id="UP000515745">
    <property type="component" value="Chromosome"/>
</dbReference>
<dbReference type="Pfam" id="PF00276">
    <property type="entry name" value="Ribosomal_L23"/>
    <property type="match status" value="1"/>
</dbReference>
<dbReference type="EMBL" id="CP060019">
    <property type="protein sequence ID" value="QND78491.1"/>
    <property type="molecule type" value="Genomic_DNA"/>
</dbReference>
<evidence type="ECO:0000256" key="2">
    <source>
        <dbReference type="ARBA" id="ARBA00022980"/>
    </source>
</evidence>
<organism evidence="5 6">
    <name type="scientific">Candidatus Nasuia deltocephalincola</name>
    <dbReference type="NCBI Taxonomy" id="1160784"/>
    <lineage>
        <taxon>Bacteria</taxon>
        <taxon>Pseudomonadati</taxon>
        <taxon>Pseudomonadota</taxon>
        <taxon>Betaproteobacteria</taxon>
        <taxon>Candidatus Nasuia</taxon>
    </lineage>
</organism>
<evidence type="ECO:0000313" key="6">
    <source>
        <dbReference type="Proteomes" id="UP000515745"/>
    </source>
</evidence>
<sequence>MFKFYNYFNFFLYNKKKLINIILNILNYKYYKLKLNKFLTFLVVLNSTKNNIKNSIEYFFGIKILKVNTYIIKKNFKYKKKAFIYFNELISF</sequence>
<reference evidence="5 6" key="1">
    <citation type="submission" date="2020-07" db="EMBL/GenBank/DDBJ databases">
        <title>Mutational pressure drives differential genome stability in two bacterial endosymbionts of sap feeding insects.</title>
        <authorList>
            <person name="Waneka G."/>
        </authorList>
    </citation>
    <scope>NUCLEOTIDE SEQUENCE [LARGE SCALE GENOMIC DNA]</scope>
    <source>
        <strain evidence="5">NAS-MSEV</strain>
    </source>
</reference>
<keyword evidence="2" id="KW-0689">Ribosomal protein</keyword>
<comment type="similarity">
    <text evidence="1">Belongs to the universal ribosomal protein uL23 family.</text>
</comment>
<protein>
    <recommendedName>
        <fullName evidence="4">50S ribosomal protein L23</fullName>
    </recommendedName>
</protein>
<dbReference type="GO" id="GO:0006412">
    <property type="term" value="P:translation"/>
    <property type="evidence" value="ECO:0007669"/>
    <property type="project" value="InterPro"/>
</dbReference>
<dbReference type="AlphaFoldDB" id="A0A7G6UHJ4"/>
<evidence type="ECO:0000256" key="3">
    <source>
        <dbReference type="ARBA" id="ARBA00023274"/>
    </source>
</evidence>
<dbReference type="InterPro" id="IPR012677">
    <property type="entry name" value="Nucleotide-bd_a/b_plait_sf"/>
</dbReference>
<accession>A0A7G6UHJ4</accession>
<evidence type="ECO:0000256" key="1">
    <source>
        <dbReference type="ARBA" id="ARBA00006700"/>
    </source>
</evidence>
<dbReference type="InterPro" id="IPR013025">
    <property type="entry name" value="Ribosomal_uL23-like"/>
</dbReference>
<name>A0A7G6UHJ4_9PROT</name>
<evidence type="ECO:0000313" key="5">
    <source>
        <dbReference type="EMBL" id="QND78491.1"/>
    </source>
</evidence>
<gene>
    <name evidence="5" type="primary">rplW</name>
    <name evidence="5" type="ORF">NASMSEV_024</name>
</gene>
<dbReference type="SUPFAM" id="SSF54189">
    <property type="entry name" value="Ribosomal proteins S24e, L23 and L15e"/>
    <property type="match status" value="1"/>
</dbReference>
<dbReference type="InterPro" id="IPR012678">
    <property type="entry name" value="Ribosomal_uL23/eL15/eS24_sf"/>
</dbReference>
<dbReference type="Gene3D" id="3.30.70.330">
    <property type="match status" value="1"/>
</dbReference>
<evidence type="ECO:0000256" key="4">
    <source>
        <dbReference type="ARBA" id="ARBA00035481"/>
    </source>
</evidence>
<keyword evidence="3" id="KW-0687">Ribonucleoprotein</keyword>
<proteinExistence type="inferred from homology"/>
<dbReference type="GO" id="GO:0005840">
    <property type="term" value="C:ribosome"/>
    <property type="evidence" value="ECO:0007669"/>
    <property type="project" value="UniProtKB-KW"/>
</dbReference>
<dbReference type="GO" id="GO:1990904">
    <property type="term" value="C:ribonucleoprotein complex"/>
    <property type="evidence" value="ECO:0007669"/>
    <property type="project" value="UniProtKB-KW"/>
</dbReference>
<dbReference type="GO" id="GO:0003735">
    <property type="term" value="F:structural constituent of ribosome"/>
    <property type="evidence" value="ECO:0007669"/>
    <property type="project" value="InterPro"/>
</dbReference>